<keyword evidence="7" id="KW-0315">Glutamine amidotransferase</keyword>
<evidence type="ECO:0000256" key="1">
    <source>
        <dbReference type="ARBA" id="ARBA00001946"/>
    </source>
</evidence>
<keyword evidence="4" id="KW-0547">Nucleotide-binding</keyword>
<reference evidence="10 11" key="1">
    <citation type="submission" date="2015-04" db="EMBL/GenBank/DDBJ databases">
        <title>The complete genome sequence of the hyperthermophilic, obligate iron-reducing archaeon Geoglobus ahangari strain 234T.</title>
        <authorList>
            <person name="Manzella M.P."/>
            <person name="Holmes D.E."/>
            <person name="Rocheleau J.M."/>
            <person name="Chung A."/>
            <person name="Reguera G."/>
            <person name="Kashefi K."/>
        </authorList>
    </citation>
    <scope>NUCLEOTIDE SEQUENCE [LARGE SCALE GENOMIC DNA]</scope>
    <source>
        <strain evidence="10 11">234</strain>
    </source>
</reference>
<evidence type="ECO:0000313" key="11">
    <source>
        <dbReference type="Proteomes" id="UP000034723"/>
    </source>
</evidence>
<evidence type="ECO:0000256" key="3">
    <source>
        <dbReference type="ARBA" id="ARBA00022598"/>
    </source>
</evidence>
<dbReference type="Pfam" id="PF07685">
    <property type="entry name" value="GATase_3"/>
    <property type="match status" value="1"/>
</dbReference>
<dbReference type="HOGENOM" id="CLU_022752_2_1_2"/>
<evidence type="ECO:0000256" key="7">
    <source>
        <dbReference type="ARBA" id="ARBA00022962"/>
    </source>
</evidence>
<dbReference type="Pfam" id="PF01656">
    <property type="entry name" value="CbiA"/>
    <property type="match status" value="1"/>
</dbReference>
<dbReference type="RefSeq" id="WP_048094871.1">
    <property type="nucleotide sequence ID" value="NZ_CP011267.1"/>
</dbReference>
<dbReference type="STRING" id="113653.GAH_00846"/>
<dbReference type="AlphaFoldDB" id="A0A0F7IGQ1"/>
<evidence type="ECO:0000256" key="4">
    <source>
        <dbReference type="ARBA" id="ARBA00022741"/>
    </source>
</evidence>
<dbReference type="SUPFAM" id="SSF52317">
    <property type="entry name" value="Class I glutamine amidotransferase-like"/>
    <property type="match status" value="1"/>
</dbReference>
<dbReference type="InterPro" id="IPR002586">
    <property type="entry name" value="CobQ/CobB/MinD/ParA_Nub-bd_dom"/>
</dbReference>
<dbReference type="KEGG" id="gah:GAH_00846"/>
<accession>A0A0F7IGQ1</accession>
<keyword evidence="5" id="KW-0067">ATP-binding</keyword>
<keyword evidence="6" id="KW-0460">Magnesium</keyword>
<dbReference type="Proteomes" id="UP000034723">
    <property type="component" value="Chromosome"/>
</dbReference>
<dbReference type="FunCoup" id="A0A0F7IGQ1">
    <property type="interactions" value="71"/>
</dbReference>
<dbReference type="GO" id="GO:0005524">
    <property type="term" value="F:ATP binding"/>
    <property type="evidence" value="ECO:0007669"/>
    <property type="project" value="UniProtKB-KW"/>
</dbReference>
<gene>
    <name evidence="10" type="ORF">GAH_00846</name>
</gene>
<keyword evidence="2" id="KW-0169">Cobalamin biosynthesis</keyword>
<dbReference type="OrthoDB" id="8896at2157"/>
<dbReference type="EMBL" id="CP011267">
    <property type="protein sequence ID" value="AKG91824.1"/>
    <property type="molecule type" value="Genomic_DNA"/>
</dbReference>
<evidence type="ECO:0000259" key="9">
    <source>
        <dbReference type="Pfam" id="PF07685"/>
    </source>
</evidence>
<evidence type="ECO:0000256" key="2">
    <source>
        <dbReference type="ARBA" id="ARBA00022573"/>
    </source>
</evidence>
<name>A0A0F7IGQ1_9EURY</name>
<evidence type="ECO:0000256" key="6">
    <source>
        <dbReference type="ARBA" id="ARBA00022842"/>
    </source>
</evidence>
<dbReference type="EC" id="6.3.5.11" evidence="10"/>
<sequence length="425" mass="47874">MHAFVVAGTHSGTGKTSVSIAITAALMKRGLRVQPFKVGSDFIDPSHYSFCEWAVNLDAFMMGEDGVKKSFLKWTAGKDAAIIEGVMGLFDGYKLSDFSSTAHVARILDVPVVLVMDVRAMSLSALALFEGFKNFDPRVKVVGVVFNNATPFHERLARVFEDKGYRVFGVLPKNDMLRVESRHLGLHLGMEVERDWRKIAEFAEQHIDIDGLLEVSEVEFEGFEEEPKEEGRGFRIGIPFDEAFSFYYRDNLSILSKYGELVFFSPLKGEAVECDAYYIGGGYPELHDLSKFARFIGREAVDEKPIYGECGGMMVLSRKIVVNGKERRMAGVLDVDVEFTPRLQALGYVRGEVVRDNPFFHGSFKGHEFHYSRAYPDQDVRFAFKTDGKGMVDGWDGAMAYRTLAGYAHIHLYSTVMLDKFREKV</sequence>
<dbReference type="Gene3D" id="3.40.50.300">
    <property type="entry name" value="P-loop containing nucleotide triphosphate hydrolases"/>
    <property type="match status" value="2"/>
</dbReference>
<dbReference type="GO" id="GO:0009236">
    <property type="term" value="P:cobalamin biosynthetic process"/>
    <property type="evidence" value="ECO:0007669"/>
    <property type="project" value="UniProtKB-KW"/>
</dbReference>
<dbReference type="InParanoid" id="A0A0F7IGQ1"/>
<feature type="domain" description="CobQ/CobB/MinD/ParA nucleotide binding" evidence="8">
    <location>
        <begin position="5"/>
        <end position="183"/>
    </location>
</feature>
<feature type="domain" description="CobB/CobQ-like glutamine amidotransferase" evidence="9">
    <location>
        <begin position="235"/>
        <end position="413"/>
    </location>
</feature>
<dbReference type="GeneID" id="24803426"/>
<evidence type="ECO:0000259" key="8">
    <source>
        <dbReference type="Pfam" id="PF01656"/>
    </source>
</evidence>
<keyword evidence="3 10" id="KW-0436">Ligase</keyword>
<dbReference type="InterPro" id="IPR011698">
    <property type="entry name" value="GATase_3"/>
</dbReference>
<evidence type="ECO:0000313" key="10">
    <source>
        <dbReference type="EMBL" id="AKG91824.1"/>
    </source>
</evidence>
<dbReference type="PANTHER" id="PTHR43873">
    <property type="entry name" value="COBYRINATE A,C-DIAMIDE SYNTHASE"/>
    <property type="match status" value="1"/>
</dbReference>
<dbReference type="PATRIC" id="fig|113653.22.peg.845"/>
<dbReference type="InterPro" id="IPR029062">
    <property type="entry name" value="Class_I_gatase-like"/>
</dbReference>
<keyword evidence="11" id="KW-1185">Reference proteome</keyword>
<dbReference type="GO" id="GO:0042242">
    <property type="term" value="F:cobyrinic acid a,c-diamide synthase activity"/>
    <property type="evidence" value="ECO:0007669"/>
    <property type="project" value="UniProtKB-EC"/>
</dbReference>
<dbReference type="GO" id="GO:0043802">
    <property type="term" value="F:hydrogenobyrinic acid a,c-diamide synthase (glutamine-hydrolysing) activity"/>
    <property type="evidence" value="ECO:0007669"/>
    <property type="project" value="UniProtKB-EC"/>
</dbReference>
<dbReference type="SUPFAM" id="SSF52540">
    <property type="entry name" value="P-loop containing nucleoside triphosphate hydrolases"/>
    <property type="match status" value="1"/>
</dbReference>
<dbReference type="EC" id="6.3.5.9" evidence="10"/>
<dbReference type="NCBIfam" id="NF002204">
    <property type="entry name" value="PRK01077.1"/>
    <property type="match status" value="1"/>
</dbReference>
<proteinExistence type="predicted"/>
<dbReference type="InterPro" id="IPR004484">
    <property type="entry name" value="CbiA/CobB_synth"/>
</dbReference>
<evidence type="ECO:0000256" key="5">
    <source>
        <dbReference type="ARBA" id="ARBA00022840"/>
    </source>
</evidence>
<dbReference type="InterPro" id="IPR027417">
    <property type="entry name" value="P-loop_NTPase"/>
</dbReference>
<organism evidence="10 11">
    <name type="scientific">Geoglobus ahangari</name>
    <dbReference type="NCBI Taxonomy" id="113653"/>
    <lineage>
        <taxon>Archaea</taxon>
        <taxon>Methanobacteriati</taxon>
        <taxon>Methanobacteriota</taxon>
        <taxon>Archaeoglobi</taxon>
        <taxon>Archaeoglobales</taxon>
        <taxon>Archaeoglobaceae</taxon>
        <taxon>Geoglobus</taxon>
    </lineage>
</organism>
<comment type="cofactor">
    <cofactor evidence="1">
        <name>Mg(2+)</name>
        <dbReference type="ChEBI" id="CHEBI:18420"/>
    </cofactor>
</comment>
<dbReference type="PROSITE" id="PS51274">
    <property type="entry name" value="GATASE_COBBQ"/>
    <property type="match status" value="1"/>
</dbReference>
<dbReference type="PANTHER" id="PTHR43873:SF1">
    <property type="entry name" value="COBYRINATE A,C-DIAMIDE SYNTHASE"/>
    <property type="match status" value="1"/>
</dbReference>
<protein>
    <submittedName>
        <fullName evidence="10">Cobyrinic acid a,c-diamide synthase</fullName>
        <ecNumber evidence="10">6.3.5.11</ecNumber>
        <ecNumber evidence="10">6.3.5.9</ecNumber>
    </submittedName>
</protein>
<dbReference type="NCBIfam" id="TIGR00379">
    <property type="entry name" value="cobB"/>
    <property type="match status" value="1"/>
</dbReference>